<dbReference type="Pfam" id="PF01047">
    <property type="entry name" value="MarR"/>
    <property type="match status" value="1"/>
</dbReference>
<dbReference type="PANTHER" id="PTHR33164:SF43">
    <property type="entry name" value="HTH-TYPE TRANSCRIPTIONAL REPRESSOR YETL"/>
    <property type="match status" value="1"/>
</dbReference>
<dbReference type="InterPro" id="IPR036388">
    <property type="entry name" value="WH-like_DNA-bd_sf"/>
</dbReference>
<dbReference type="PANTHER" id="PTHR33164">
    <property type="entry name" value="TRANSCRIPTIONAL REGULATOR, MARR FAMILY"/>
    <property type="match status" value="1"/>
</dbReference>
<dbReference type="GO" id="GO:0003700">
    <property type="term" value="F:DNA-binding transcription factor activity"/>
    <property type="evidence" value="ECO:0007669"/>
    <property type="project" value="InterPro"/>
</dbReference>
<dbReference type="PROSITE" id="PS50995">
    <property type="entry name" value="HTH_MARR_2"/>
    <property type="match status" value="1"/>
</dbReference>
<keyword evidence="3" id="KW-1185">Reference proteome</keyword>
<dbReference type="InterPro" id="IPR036390">
    <property type="entry name" value="WH_DNA-bd_sf"/>
</dbReference>
<dbReference type="InterPro" id="IPR000835">
    <property type="entry name" value="HTH_MarR-typ"/>
</dbReference>
<gene>
    <name evidence="2" type="ORF">DKT75_07825</name>
</gene>
<evidence type="ECO:0000313" key="2">
    <source>
        <dbReference type="EMBL" id="PWQ96938.1"/>
    </source>
</evidence>
<accession>A0A317CEE9</accession>
<dbReference type="RefSeq" id="WP_109822867.1">
    <property type="nucleotide sequence ID" value="NZ_QGKL01000024.1"/>
</dbReference>
<reference evidence="2 3" key="1">
    <citation type="submission" date="2018-05" db="EMBL/GenBank/DDBJ databases">
        <title>Leucothrix arctica sp. nov., isolated from Arctic seawater.</title>
        <authorList>
            <person name="Choi A."/>
            <person name="Baek K."/>
        </authorList>
    </citation>
    <scope>NUCLEOTIDE SEQUENCE [LARGE SCALE GENOMIC DNA]</scope>
    <source>
        <strain evidence="2 3">IMCC9719</strain>
    </source>
</reference>
<dbReference type="GO" id="GO:0006950">
    <property type="term" value="P:response to stress"/>
    <property type="evidence" value="ECO:0007669"/>
    <property type="project" value="TreeGrafter"/>
</dbReference>
<dbReference type="EMBL" id="QGKL01000024">
    <property type="protein sequence ID" value="PWQ96938.1"/>
    <property type="molecule type" value="Genomic_DNA"/>
</dbReference>
<dbReference type="InterPro" id="IPR039422">
    <property type="entry name" value="MarR/SlyA-like"/>
</dbReference>
<dbReference type="SUPFAM" id="SSF46785">
    <property type="entry name" value="Winged helix' DNA-binding domain"/>
    <property type="match status" value="1"/>
</dbReference>
<comment type="caution">
    <text evidence="2">The sequence shown here is derived from an EMBL/GenBank/DDBJ whole genome shotgun (WGS) entry which is preliminary data.</text>
</comment>
<evidence type="ECO:0000259" key="1">
    <source>
        <dbReference type="PROSITE" id="PS50995"/>
    </source>
</evidence>
<proteinExistence type="predicted"/>
<dbReference type="OrthoDB" id="32523at2"/>
<sequence length="140" mass="15386">MTQSPSPKSTIIDILHVANWLQGRIADILAPHNVSLQQVKVLAIIFEQTGQFATVGTIREKMQDPMSNVSRLLNKLVEKGLVSKEHGTDDQRVVHIHILPAGVEVMSNSRQAIDEGLDVLCHLSSDELSSLSSLLSKIKE</sequence>
<dbReference type="Gene3D" id="1.10.10.10">
    <property type="entry name" value="Winged helix-like DNA-binding domain superfamily/Winged helix DNA-binding domain"/>
    <property type="match status" value="1"/>
</dbReference>
<organism evidence="2 3">
    <name type="scientific">Leucothrix arctica</name>
    <dbReference type="NCBI Taxonomy" id="1481894"/>
    <lineage>
        <taxon>Bacteria</taxon>
        <taxon>Pseudomonadati</taxon>
        <taxon>Pseudomonadota</taxon>
        <taxon>Gammaproteobacteria</taxon>
        <taxon>Thiotrichales</taxon>
        <taxon>Thiotrichaceae</taxon>
        <taxon>Leucothrix</taxon>
    </lineage>
</organism>
<dbReference type="SMART" id="SM00347">
    <property type="entry name" value="HTH_MARR"/>
    <property type="match status" value="1"/>
</dbReference>
<name>A0A317CEE9_9GAMM</name>
<dbReference type="AlphaFoldDB" id="A0A317CEE9"/>
<dbReference type="Proteomes" id="UP000245506">
    <property type="component" value="Unassembled WGS sequence"/>
</dbReference>
<feature type="domain" description="HTH marR-type" evidence="1">
    <location>
        <begin position="7"/>
        <end position="140"/>
    </location>
</feature>
<protein>
    <submittedName>
        <fullName evidence="2">MarR family transcriptional regulator</fullName>
    </submittedName>
</protein>
<dbReference type="PRINTS" id="PR00598">
    <property type="entry name" value="HTHMARR"/>
</dbReference>
<evidence type="ECO:0000313" key="3">
    <source>
        <dbReference type="Proteomes" id="UP000245506"/>
    </source>
</evidence>